<comment type="caution">
    <text evidence="5">The sequence shown here is derived from an EMBL/GenBank/DDBJ whole genome shotgun (WGS) entry which is preliminary data.</text>
</comment>
<evidence type="ECO:0000256" key="3">
    <source>
        <dbReference type="SAM" id="SignalP"/>
    </source>
</evidence>
<reference evidence="5 6" key="1">
    <citation type="submission" date="2024-03" db="EMBL/GenBank/DDBJ databases">
        <title>Adaptation during the transition from Ophiocordyceps entomopathogen to insect associate is accompanied by gene loss and intensified selection.</title>
        <authorList>
            <person name="Ward C.M."/>
            <person name="Onetto C.A."/>
            <person name="Borneman A.R."/>
        </authorList>
    </citation>
    <scope>NUCLEOTIDE SEQUENCE [LARGE SCALE GENOMIC DNA]</scope>
    <source>
        <strain evidence="5">AWRI1</strain>
        <tissue evidence="5">Single Adult Female</tissue>
    </source>
</reference>
<dbReference type="EMBL" id="JBBCAQ010000019">
    <property type="protein sequence ID" value="KAK7595160.1"/>
    <property type="molecule type" value="Genomic_DNA"/>
</dbReference>
<evidence type="ECO:0000313" key="5">
    <source>
        <dbReference type="EMBL" id="KAK7595160.1"/>
    </source>
</evidence>
<evidence type="ECO:0000256" key="2">
    <source>
        <dbReference type="PROSITE-ProRule" id="PRU00059"/>
    </source>
</evidence>
<evidence type="ECO:0000259" key="4">
    <source>
        <dbReference type="PROSITE" id="PS01180"/>
    </source>
</evidence>
<dbReference type="AlphaFoldDB" id="A0AAN9TMV5"/>
<name>A0AAN9TMV5_9HEMI</name>
<feature type="chain" id="PRO_5042899539" description="CUB domain-containing protein" evidence="3">
    <location>
        <begin position="26"/>
        <end position="201"/>
    </location>
</feature>
<protein>
    <recommendedName>
        <fullName evidence="4">CUB domain-containing protein</fullName>
    </recommendedName>
</protein>
<dbReference type="PROSITE" id="PS01180">
    <property type="entry name" value="CUB"/>
    <property type="match status" value="1"/>
</dbReference>
<dbReference type="Gene3D" id="2.60.120.290">
    <property type="entry name" value="Spermadhesin, CUB domain"/>
    <property type="match status" value="1"/>
</dbReference>
<evidence type="ECO:0000313" key="6">
    <source>
        <dbReference type="Proteomes" id="UP001367676"/>
    </source>
</evidence>
<keyword evidence="6" id="KW-1185">Reference proteome</keyword>
<dbReference type="InterPro" id="IPR035914">
    <property type="entry name" value="Sperma_CUB_dom_sf"/>
</dbReference>
<dbReference type="Proteomes" id="UP001367676">
    <property type="component" value="Unassembled WGS sequence"/>
</dbReference>
<comment type="caution">
    <text evidence="2">Lacks conserved residue(s) required for the propagation of feature annotation.</text>
</comment>
<sequence>MQTSADFALLLLLFVLAMSVFKAKSTFTPTNCGNVTILTAAKGFIHTPNFPKAFPLPIRCRWVIDKTAFEPQLGDTGNATQIYIYLTQLFVTSGLNITEYRVYDEESNTAYTENVHLDLSTTDVISNGTLYVHTVNYSFMVIDFVLDMLEGNHLRVMDNLMDVYGFNITYEISKTARGDNDTCTVSECSFLGHCYASADFS</sequence>
<feature type="domain" description="CUB" evidence="4">
    <location>
        <begin position="32"/>
        <end position="64"/>
    </location>
</feature>
<feature type="signal peptide" evidence="3">
    <location>
        <begin position="1"/>
        <end position="25"/>
    </location>
</feature>
<proteinExistence type="predicted"/>
<accession>A0AAN9TMV5</accession>
<gene>
    <name evidence="5" type="ORF">V9T40_001593</name>
</gene>
<keyword evidence="3" id="KW-0732">Signal</keyword>
<organism evidence="5 6">
    <name type="scientific">Parthenolecanium corni</name>
    <dbReference type="NCBI Taxonomy" id="536013"/>
    <lineage>
        <taxon>Eukaryota</taxon>
        <taxon>Metazoa</taxon>
        <taxon>Ecdysozoa</taxon>
        <taxon>Arthropoda</taxon>
        <taxon>Hexapoda</taxon>
        <taxon>Insecta</taxon>
        <taxon>Pterygota</taxon>
        <taxon>Neoptera</taxon>
        <taxon>Paraneoptera</taxon>
        <taxon>Hemiptera</taxon>
        <taxon>Sternorrhyncha</taxon>
        <taxon>Coccoidea</taxon>
        <taxon>Coccidae</taxon>
        <taxon>Parthenolecanium</taxon>
    </lineage>
</organism>
<evidence type="ECO:0000256" key="1">
    <source>
        <dbReference type="ARBA" id="ARBA00023157"/>
    </source>
</evidence>
<keyword evidence="1" id="KW-1015">Disulfide bond</keyword>
<dbReference type="InterPro" id="IPR000859">
    <property type="entry name" value="CUB_dom"/>
</dbReference>